<reference evidence="1" key="1">
    <citation type="submission" date="2014-11" db="EMBL/GenBank/DDBJ databases">
        <authorList>
            <person name="Amaro Gonzalez C."/>
        </authorList>
    </citation>
    <scope>NUCLEOTIDE SEQUENCE</scope>
</reference>
<proteinExistence type="predicted"/>
<name>A0A0E9UAI6_ANGAN</name>
<protein>
    <submittedName>
        <fullName evidence="1">Uncharacterized protein</fullName>
    </submittedName>
</protein>
<sequence length="58" mass="6237">MTAQLFLRSLCVCGISSCTIRLSKGLELILGVESAFGVGCSCLKCQCQVKQAIIRLEN</sequence>
<dbReference type="EMBL" id="GBXM01046372">
    <property type="protein sequence ID" value="JAH62205.1"/>
    <property type="molecule type" value="Transcribed_RNA"/>
</dbReference>
<organism evidence="1">
    <name type="scientific">Anguilla anguilla</name>
    <name type="common">European freshwater eel</name>
    <name type="synonym">Muraena anguilla</name>
    <dbReference type="NCBI Taxonomy" id="7936"/>
    <lineage>
        <taxon>Eukaryota</taxon>
        <taxon>Metazoa</taxon>
        <taxon>Chordata</taxon>
        <taxon>Craniata</taxon>
        <taxon>Vertebrata</taxon>
        <taxon>Euteleostomi</taxon>
        <taxon>Actinopterygii</taxon>
        <taxon>Neopterygii</taxon>
        <taxon>Teleostei</taxon>
        <taxon>Anguilliformes</taxon>
        <taxon>Anguillidae</taxon>
        <taxon>Anguilla</taxon>
    </lineage>
</organism>
<dbReference type="AlphaFoldDB" id="A0A0E9UAI6"/>
<accession>A0A0E9UAI6</accession>
<evidence type="ECO:0000313" key="1">
    <source>
        <dbReference type="EMBL" id="JAH62205.1"/>
    </source>
</evidence>
<reference evidence="1" key="2">
    <citation type="journal article" date="2015" name="Fish Shellfish Immunol.">
        <title>Early steps in the European eel (Anguilla anguilla)-Vibrio vulnificus interaction in the gills: Role of the RtxA13 toxin.</title>
        <authorList>
            <person name="Callol A."/>
            <person name="Pajuelo D."/>
            <person name="Ebbesson L."/>
            <person name="Teles M."/>
            <person name="MacKenzie S."/>
            <person name="Amaro C."/>
        </authorList>
    </citation>
    <scope>NUCLEOTIDE SEQUENCE</scope>
</reference>